<keyword evidence="5" id="KW-0288">FMN</keyword>
<dbReference type="InterPro" id="IPR013785">
    <property type="entry name" value="Aldolase_TIM"/>
</dbReference>
<feature type="binding site" evidence="5">
    <location>
        <position position="324"/>
    </location>
    <ligand>
        <name>glyoxylate</name>
        <dbReference type="ChEBI" id="CHEBI:36655"/>
    </ligand>
</feature>
<dbReference type="Proteomes" id="UP000218811">
    <property type="component" value="Unassembled WGS sequence"/>
</dbReference>
<feature type="active site" description="Proton acceptor" evidence="4">
    <location>
        <position position="321"/>
    </location>
</feature>
<evidence type="ECO:0000256" key="4">
    <source>
        <dbReference type="PIRSR" id="PIRSR000138-1"/>
    </source>
</evidence>
<dbReference type="PANTHER" id="PTHR10578:SF86">
    <property type="entry name" value="DEPENDENT DEHYDROGENASE, PUTATIVE (AFU_ORTHOLOGUE AFUA_6G02720)-RELATED"/>
    <property type="match status" value="1"/>
</dbReference>
<dbReference type="InterPro" id="IPR012133">
    <property type="entry name" value="Alpha-hydoxy_acid_DH_FMN"/>
</dbReference>
<evidence type="ECO:0000256" key="3">
    <source>
        <dbReference type="ARBA" id="ARBA00024042"/>
    </source>
</evidence>
<keyword evidence="5" id="KW-0285">Flavoprotein</keyword>
<feature type="binding site" evidence="5">
    <location>
        <position position="297"/>
    </location>
    <ligand>
        <name>FMN</name>
        <dbReference type="ChEBI" id="CHEBI:58210"/>
    </ligand>
</feature>
<feature type="binding site" evidence="5">
    <location>
        <begin position="109"/>
        <end position="111"/>
    </location>
    <ligand>
        <name>FMN</name>
        <dbReference type="ChEBI" id="CHEBI:58210"/>
    </ligand>
</feature>
<feature type="domain" description="FMN hydroxy acid dehydrogenase" evidence="6">
    <location>
        <begin position="30"/>
        <end position="433"/>
    </location>
</feature>
<feature type="binding site" evidence="5">
    <location>
        <position position="138"/>
    </location>
    <ligand>
        <name>FMN</name>
        <dbReference type="ChEBI" id="CHEBI:58210"/>
    </ligand>
</feature>
<dbReference type="PIRSF" id="PIRSF000138">
    <property type="entry name" value="Al-hdrx_acd_dh"/>
    <property type="match status" value="1"/>
</dbReference>
<dbReference type="Gene3D" id="3.20.20.70">
    <property type="entry name" value="Aldolase class I"/>
    <property type="match status" value="1"/>
</dbReference>
<dbReference type="STRING" id="742152.A0A2H3JRK4"/>
<feature type="binding site" evidence="5">
    <location>
        <position position="56"/>
    </location>
    <ligand>
        <name>glyoxylate</name>
        <dbReference type="ChEBI" id="CHEBI:36655"/>
    </ligand>
</feature>
<sequence length="434" mass="47759">MTIAENNAVSTSTWSAYMRALYDNHEPPRALGTVDIAKLEEAAREKLKDRKEAFLYVFGSAGTCSTHDHNISEFNRWKIIPRMLRDVTHRNVETTLFGVKYSSPLLLAPIGVQGIVHPDGETATAAAAAKVGVPYIMSTASTRSIEAIAEANGDGQRWYQLYWPAHDEVTLSLLSRIKKAGFSALVVTLDTMLLGWRPHDIETAYLPFFHGVGVHVGLTDPAFMARFGLAPYPADNVPSWPYVPARQDELIRNGDEDATQRAFLGKEWIREVTSGVFKTWDQLAFLKQHWEGPLILKGIMCAEDAELAIDYGVDGIVVSNHGGRQVDGSLSTLYALYMIMQSPKVREAQASGRLTVLIDSGIRTGSDIIKAIALGAQGVLYGRPFMYALTVGGQEGVETQLRSILADFDVSLGLSGFKNLSEIYHKADKILVRD</sequence>
<dbReference type="InterPro" id="IPR000262">
    <property type="entry name" value="FMN-dep_DH"/>
</dbReference>
<evidence type="ECO:0000313" key="7">
    <source>
        <dbReference type="EMBL" id="PCH40398.1"/>
    </source>
</evidence>
<name>A0A2H3JRK4_WOLCO</name>
<feature type="binding site" evidence="5">
    <location>
        <position position="162"/>
    </location>
    <ligand>
        <name>glyoxylate</name>
        <dbReference type="ChEBI" id="CHEBI:36655"/>
    </ligand>
</feature>
<comment type="cofactor">
    <cofactor evidence="1">
        <name>FMN</name>
        <dbReference type="ChEBI" id="CHEBI:58210"/>
    </cofactor>
</comment>
<gene>
    <name evidence="7" type="ORF">WOLCODRAFT_136852</name>
</gene>
<feature type="binding site" evidence="5">
    <location>
        <begin position="382"/>
        <end position="383"/>
    </location>
    <ligand>
        <name>FMN</name>
        <dbReference type="ChEBI" id="CHEBI:58210"/>
    </ligand>
</feature>
<dbReference type="OrthoDB" id="25826at2759"/>
<dbReference type="InterPro" id="IPR037396">
    <property type="entry name" value="FMN_HAD"/>
</dbReference>
<keyword evidence="2" id="KW-0560">Oxidoreductase</keyword>
<evidence type="ECO:0000256" key="5">
    <source>
        <dbReference type="PIRSR" id="PIRSR000138-2"/>
    </source>
</evidence>
<dbReference type="AlphaFoldDB" id="A0A2H3JRK4"/>
<feature type="binding site" evidence="5">
    <location>
        <position position="160"/>
    </location>
    <ligand>
        <name>FMN</name>
        <dbReference type="ChEBI" id="CHEBI:58210"/>
    </ligand>
</feature>
<dbReference type="PROSITE" id="PS00557">
    <property type="entry name" value="FMN_HYDROXY_ACID_DH_1"/>
    <property type="match status" value="1"/>
</dbReference>
<feature type="binding site" evidence="5">
    <location>
        <position position="188"/>
    </location>
    <ligand>
        <name>FMN</name>
        <dbReference type="ChEBI" id="CHEBI:58210"/>
    </ligand>
</feature>
<dbReference type="SUPFAM" id="SSF51395">
    <property type="entry name" value="FMN-linked oxidoreductases"/>
    <property type="match status" value="1"/>
</dbReference>
<evidence type="ECO:0000256" key="2">
    <source>
        <dbReference type="ARBA" id="ARBA00023002"/>
    </source>
</evidence>
<dbReference type="InterPro" id="IPR008259">
    <property type="entry name" value="FMN_hydac_DH_AS"/>
</dbReference>
<dbReference type="OMA" id="LAWRPYD"/>
<dbReference type="PROSITE" id="PS51349">
    <property type="entry name" value="FMN_HYDROXY_ACID_DH_2"/>
    <property type="match status" value="1"/>
</dbReference>
<comment type="similarity">
    <text evidence="3">Belongs to the FMN-dependent alpha-hydroxy acid dehydrogenase family.</text>
</comment>
<feature type="binding site" evidence="5">
    <location>
        <position position="197"/>
    </location>
    <ligand>
        <name>glyoxylate</name>
        <dbReference type="ChEBI" id="CHEBI:36655"/>
    </ligand>
</feature>
<dbReference type="GO" id="GO:0016491">
    <property type="term" value="F:oxidoreductase activity"/>
    <property type="evidence" value="ECO:0007669"/>
    <property type="project" value="UniProtKB-KW"/>
</dbReference>
<proteinExistence type="inferred from homology"/>
<accession>A0A2H3JRK4</accession>
<keyword evidence="8" id="KW-1185">Reference proteome</keyword>
<dbReference type="Pfam" id="PF01070">
    <property type="entry name" value="FMN_dh"/>
    <property type="match status" value="1"/>
</dbReference>
<feature type="binding site" evidence="5">
    <location>
        <begin position="359"/>
        <end position="363"/>
    </location>
    <ligand>
        <name>FMN</name>
        <dbReference type="ChEBI" id="CHEBI:58210"/>
    </ligand>
</feature>
<protein>
    <submittedName>
        <fullName evidence="7">Oxidoreductase</fullName>
    </submittedName>
</protein>
<feature type="binding site" evidence="5">
    <location>
        <position position="319"/>
    </location>
    <ligand>
        <name>FMN</name>
        <dbReference type="ChEBI" id="CHEBI:58210"/>
    </ligand>
</feature>
<dbReference type="PANTHER" id="PTHR10578">
    <property type="entry name" value="S -2-HYDROXY-ACID OXIDASE-RELATED"/>
    <property type="match status" value="1"/>
</dbReference>
<reference evidence="7 8" key="1">
    <citation type="journal article" date="2012" name="Science">
        <title>The Paleozoic origin of enzymatic lignin decomposition reconstructed from 31 fungal genomes.</title>
        <authorList>
            <person name="Floudas D."/>
            <person name="Binder M."/>
            <person name="Riley R."/>
            <person name="Barry K."/>
            <person name="Blanchette R.A."/>
            <person name="Henrissat B."/>
            <person name="Martinez A.T."/>
            <person name="Otillar R."/>
            <person name="Spatafora J.W."/>
            <person name="Yadav J.S."/>
            <person name="Aerts A."/>
            <person name="Benoit I."/>
            <person name="Boyd A."/>
            <person name="Carlson A."/>
            <person name="Copeland A."/>
            <person name="Coutinho P.M."/>
            <person name="de Vries R.P."/>
            <person name="Ferreira P."/>
            <person name="Findley K."/>
            <person name="Foster B."/>
            <person name="Gaskell J."/>
            <person name="Glotzer D."/>
            <person name="Gorecki P."/>
            <person name="Heitman J."/>
            <person name="Hesse C."/>
            <person name="Hori C."/>
            <person name="Igarashi K."/>
            <person name="Jurgens J.A."/>
            <person name="Kallen N."/>
            <person name="Kersten P."/>
            <person name="Kohler A."/>
            <person name="Kuees U."/>
            <person name="Kumar T.K.A."/>
            <person name="Kuo A."/>
            <person name="LaButti K."/>
            <person name="Larrondo L.F."/>
            <person name="Lindquist E."/>
            <person name="Ling A."/>
            <person name="Lombard V."/>
            <person name="Lucas S."/>
            <person name="Lundell T."/>
            <person name="Martin R."/>
            <person name="McLaughlin D.J."/>
            <person name="Morgenstern I."/>
            <person name="Morin E."/>
            <person name="Murat C."/>
            <person name="Nagy L.G."/>
            <person name="Nolan M."/>
            <person name="Ohm R.A."/>
            <person name="Patyshakuliyeva A."/>
            <person name="Rokas A."/>
            <person name="Ruiz-Duenas F.J."/>
            <person name="Sabat G."/>
            <person name="Salamov A."/>
            <person name="Samejima M."/>
            <person name="Schmutz J."/>
            <person name="Slot J.C."/>
            <person name="St John F."/>
            <person name="Stenlid J."/>
            <person name="Sun H."/>
            <person name="Sun S."/>
            <person name="Syed K."/>
            <person name="Tsang A."/>
            <person name="Wiebenga A."/>
            <person name="Young D."/>
            <person name="Pisabarro A."/>
            <person name="Eastwood D.C."/>
            <person name="Martin F."/>
            <person name="Cullen D."/>
            <person name="Grigoriev I.V."/>
            <person name="Hibbett D.S."/>
        </authorList>
    </citation>
    <scope>NUCLEOTIDE SEQUENCE [LARGE SCALE GENOMIC DNA]</scope>
    <source>
        <strain evidence="7 8">MD-104</strain>
    </source>
</reference>
<dbReference type="EMBL" id="KB468053">
    <property type="protein sequence ID" value="PCH40398.1"/>
    <property type="molecule type" value="Genomic_DNA"/>
</dbReference>
<organism evidence="7 8">
    <name type="scientific">Wolfiporia cocos (strain MD-104)</name>
    <name type="common">Brown rot fungus</name>
    <dbReference type="NCBI Taxonomy" id="742152"/>
    <lineage>
        <taxon>Eukaryota</taxon>
        <taxon>Fungi</taxon>
        <taxon>Dikarya</taxon>
        <taxon>Basidiomycota</taxon>
        <taxon>Agaricomycotina</taxon>
        <taxon>Agaricomycetes</taxon>
        <taxon>Polyporales</taxon>
        <taxon>Phaeolaceae</taxon>
        <taxon>Wolfiporia</taxon>
    </lineage>
</organism>
<dbReference type="GO" id="GO:0010181">
    <property type="term" value="F:FMN binding"/>
    <property type="evidence" value="ECO:0007669"/>
    <property type="project" value="InterPro"/>
</dbReference>
<feature type="binding site" evidence="5">
    <location>
        <position position="321"/>
    </location>
    <ligand>
        <name>glyoxylate</name>
        <dbReference type="ChEBI" id="CHEBI:36655"/>
    </ligand>
</feature>
<evidence type="ECO:0000259" key="6">
    <source>
        <dbReference type="PROSITE" id="PS51349"/>
    </source>
</evidence>
<evidence type="ECO:0000256" key="1">
    <source>
        <dbReference type="ARBA" id="ARBA00001917"/>
    </source>
</evidence>
<evidence type="ECO:0000313" key="8">
    <source>
        <dbReference type="Proteomes" id="UP000218811"/>
    </source>
</evidence>